<comment type="caution">
    <text evidence="1">The sequence shown here is derived from an EMBL/GenBank/DDBJ whole genome shotgun (WGS) entry which is preliminary data.</text>
</comment>
<dbReference type="OrthoDB" id="10030726at2759"/>
<accession>A0A1W0WHP6</accession>
<sequence length="220" mass="24982">MYPVENETVGMLWSMVFGDTPSVETAELLEEQRKEPWISQVICEIGNGNKQTKKIFMVLDGLLYRIWTLKKVKTRVFWPELILHVMRYVASCRACEIRNISTTQLAGPFQSFCSTYPFEMVATDVVGPLPRSSRGNTFRQRLDNGVVQATQCATTQNVRIPFVRDNEAQMTDLHAEAAARTEVSHNAMYARDTRPGIQYNAGDFFLVFNPFGNKGKPPSF</sequence>
<dbReference type="Proteomes" id="UP000192578">
    <property type="component" value="Unassembled WGS sequence"/>
</dbReference>
<protein>
    <recommendedName>
        <fullName evidence="3">Integrase zinc-binding domain-containing protein</fullName>
    </recommendedName>
</protein>
<keyword evidence="2" id="KW-1185">Reference proteome</keyword>
<evidence type="ECO:0000313" key="1">
    <source>
        <dbReference type="EMBL" id="OQV14725.1"/>
    </source>
</evidence>
<dbReference type="EMBL" id="MTYJ01000100">
    <property type="protein sequence ID" value="OQV14725.1"/>
    <property type="molecule type" value="Genomic_DNA"/>
</dbReference>
<name>A0A1W0WHP6_HYPEX</name>
<dbReference type="AlphaFoldDB" id="A0A1W0WHP6"/>
<proteinExistence type="predicted"/>
<gene>
    <name evidence="1" type="ORF">BV898_11097</name>
</gene>
<reference evidence="2" key="1">
    <citation type="submission" date="2017-01" db="EMBL/GenBank/DDBJ databases">
        <title>Comparative genomics of anhydrobiosis in the tardigrade Hypsibius dujardini.</title>
        <authorList>
            <person name="Yoshida Y."/>
            <person name="Koutsovoulos G."/>
            <person name="Laetsch D."/>
            <person name="Stevens L."/>
            <person name="Kumar S."/>
            <person name="Horikawa D."/>
            <person name="Ishino K."/>
            <person name="Komine S."/>
            <person name="Tomita M."/>
            <person name="Blaxter M."/>
            <person name="Arakawa K."/>
        </authorList>
    </citation>
    <scope>NUCLEOTIDE SEQUENCE [LARGE SCALE GENOMIC DNA]</scope>
    <source>
        <strain evidence="2">Z151</strain>
    </source>
</reference>
<evidence type="ECO:0008006" key="3">
    <source>
        <dbReference type="Google" id="ProtNLM"/>
    </source>
</evidence>
<organism evidence="1 2">
    <name type="scientific">Hypsibius exemplaris</name>
    <name type="common">Freshwater tardigrade</name>
    <dbReference type="NCBI Taxonomy" id="2072580"/>
    <lineage>
        <taxon>Eukaryota</taxon>
        <taxon>Metazoa</taxon>
        <taxon>Ecdysozoa</taxon>
        <taxon>Tardigrada</taxon>
        <taxon>Eutardigrada</taxon>
        <taxon>Parachela</taxon>
        <taxon>Hypsibioidea</taxon>
        <taxon>Hypsibiidae</taxon>
        <taxon>Hypsibius</taxon>
    </lineage>
</organism>
<evidence type="ECO:0000313" key="2">
    <source>
        <dbReference type="Proteomes" id="UP000192578"/>
    </source>
</evidence>